<organism evidence="4 5">
    <name type="scientific">Clostridium baratii str. Sullivan</name>
    <dbReference type="NCBI Taxonomy" id="1415775"/>
    <lineage>
        <taxon>Bacteria</taxon>
        <taxon>Bacillati</taxon>
        <taxon>Bacillota</taxon>
        <taxon>Clostridia</taxon>
        <taxon>Eubacteriales</taxon>
        <taxon>Clostridiaceae</taxon>
        <taxon>Clostridium</taxon>
    </lineage>
</organism>
<keyword evidence="5" id="KW-1185">Reference proteome</keyword>
<keyword evidence="2" id="KW-1133">Transmembrane helix</keyword>
<name>A0A0A7FZ35_9CLOT</name>
<accession>A0A0A7FZ35</accession>
<dbReference type="RefSeq" id="WP_039313640.1">
    <property type="nucleotide sequence ID" value="NZ_CP006905.1"/>
</dbReference>
<dbReference type="Proteomes" id="UP000030635">
    <property type="component" value="Chromosome"/>
</dbReference>
<dbReference type="KEGG" id="cbv:U729_1703"/>
<feature type="compositionally biased region" description="Low complexity" evidence="1">
    <location>
        <begin position="62"/>
        <end position="81"/>
    </location>
</feature>
<dbReference type="GO" id="GO:0042834">
    <property type="term" value="F:peptidoglycan binding"/>
    <property type="evidence" value="ECO:0007669"/>
    <property type="project" value="InterPro"/>
</dbReference>
<evidence type="ECO:0000256" key="1">
    <source>
        <dbReference type="SAM" id="MobiDB-lite"/>
    </source>
</evidence>
<feature type="transmembrane region" description="Helical" evidence="2">
    <location>
        <begin position="21"/>
        <end position="41"/>
    </location>
</feature>
<dbReference type="eggNOG" id="ENOG5034C9A">
    <property type="taxonomic scope" value="Bacteria"/>
</dbReference>
<dbReference type="HOGENOM" id="CLU_101302_0_0_9"/>
<keyword evidence="2" id="KW-0812">Transmembrane</keyword>
<evidence type="ECO:0000313" key="4">
    <source>
        <dbReference type="EMBL" id="AIY84874.1"/>
    </source>
</evidence>
<dbReference type="InterPro" id="IPR036680">
    <property type="entry name" value="SPOR-like_sf"/>
</dbReference>
<feature type="domain" description="SPOR" evidence="3">
    <location>
        <begin position="88"/>
        <end position="150"/>
    </location>
</feature>
<dbReference type="Pfam" id="PF05036">
    <property type="entry name" value="SPOR"/>
    <property type="match status" value="1"/>
</dbReference>
<sequence>MGYTRYNYRPRKKPKGNLFTIGIVVVICAIVIGMLMAKYLFKGDIPNGENSGQKTVEEQKNNENGSSSNRGGNTVENNNNSQNEASKNFVIIQCGYYGKEENAKKVLQDIPSSFNKLIIKDGDKYRIIAGIYNEEAANNMSDELAKKKIDNVKIKCGYETSKDEEAKSYEIINGFMKILNELENEQVKSVNTTEFKKWTKELGQNSNKENVDNDELKSIKEYIEKLPEELEREGAKKALEFIYGILIKHRL</sequence>
<gene>
    <name evidence="4" type="ORF">U729_1703</name>
</gene>
<dbReference type="STRING" id="1561.NPD11_1315"/>
<evidence type="ECO:0000256" key="2">
    <source>
        <dbReference type="SAM" id="Phobius"/>
    </source>
</evidence>
<reference evidence="4 5" key="1">
    <citation type="journal article" date="2015" name="Infect. Genet. Evol.">
        <title>Genomic sequences of six botulinum neurotoxin-producing strains representing three clostridial species illustrate the mobility and diversity of botulinum neurotoxin genes.</title>
        <authorList>
            <person name="Smith T.J."/>
            <person name="Hill K.K."/>
            <person name="Xie G."/>
            <person name="Foley B.T."/>
            <person name="Williamson C.H."/>
            <person name="Foster J.T."/>
            <person name="Johnson S.L."/>
            <person name="Chertkov O."/>
            <person name="Teshima H."/>
            <person name="Gibbons H.S."/>
            <person name="Johnsky L.A."/>
            <person name="Karavis M.A."/>
            <person name="Smith L.A."/>
        </authorList>
    </citation>
    <scope>NUCLEOTIDE SEQUENCE [LARGE SCALE GENOMIC DNA]</scope>
    <source>
        <strain evidence="4">Sullivan</strain>
    </source>
</reference>
<proteinExistence type="predicted"/>
<dbReference type="OrthoDB" id="1936130at2"/>
<dbReference type="AlphaFoldDB" id="A0A0A7FZ35"/>
<dbReference type="SUPFAM" id="SSF110997">
    <property type="entry name" value="Sporulation related repeat"/>
    <property type="match status" value="1"/>
</dbReference>
<feature type="region of interest" description="Disordered" evidence="1">
    <location>
        <begin position="51"/>
        <end position="81"/>
    </location>
</feature>
<evidence type="ECO:0000313" key="5">
    <source>
        <dbReference type="Proteomes" id="UP000030635"/>
    </source>
</evidence>
<dbReference type="EMBL" id="CP006905">
    <property type="protein sequence ID" value="AIY84874.1"/>
    <property type="molecule type" value="Genomic_DNA"/>
</dbReference>
<evidence type="ECO:0000259" key="3">
    <source>
        <dbReference type="Pfam" id="PF05036"/>
    </source>
</evidence>
<dbReference type="InterPro" id="IPR007730">
    <property type="entry name" value="SPOR-like_dom"/>
</dbReference>
<protein>
    <submittedName>
        <fullName evidence="4">Sporulation related domain protein</fullName>
    </submittedName>
</protein>
<keyword evidence="2" id="KW-0472">Membrane</keyword>